<protein>
    <submittedName>
        <fullName evidence="1">Uncharacterized protein</fullName>
    </submittedName>
</protein>
<dbReference type="RefSeq" id="WP_112093619.1">
    <property type="nucleotide sequence ID" value="NZ_QLOE01000003.1"/>
</dbReference>
<reference evidence="1 2" key="1">
    <citation type="submission" date="2018-06" db="EMBL/GenBank/DDBJ databases">
        <title>Draft genome sequence of hyperthermophilic methanogen Methanothermobacter tenebrarum sp. MCM-B 1447.</title>
        <authorList>
            <person name="Pore S.D."/>
            <person name="Dagar S."/>
            <person name="Dhakephalkar P.K."/>
        </authorList>
    </citation>
    <scope>NUCLEOTIDE SEQUENCE [LARGE SCALE GENOMIC DNA]</scope>
    <source>
        <strain evidence="1 2">MCM B 1447</strain>
    </source>
</reference>
<evidence type="ECO:0000313" key="2">
    <source>
        <dbReference type="Proteomes" id="UP000249782"/>
    </source>
</evidence>
<dbReference type="AlphaFoldDB" id="A0A328PDS0"/>
<proteinExistence type="predicted"/>
<dbReference type="EMBL" id="QLOE01000003">
    <property type="protein sequence ID" value="RAO79331.1"/>
    <property type="molecule type" value="Genomic_DNA"/>
</dbReference>
<keyword evidence="2" id="KW-1185">Reference proteome</keyword>
<comment type="caution">
    <text evidence="1">The sequence shown here is derived from an EMBL/GenBank/DDBJ whole genome shotgun (WGS) entry which is preliminary data.</text>
</comment>
<dbReference type="Proteomes" id="UP000249782">
    <property type="component" value="Unassembled WGS sequence"/>
</dbReference>
<evidence type="ECO:0000313" key="1">
    <source>
        <dbReference type="EMBL" id="RAO79331.1"/>
    </source>
</evidence>
<organism evidence="1 2">
    <name type="scientific">Methanothermobacter tenebrarum</name>
    <dbReference type="NCBI Taxonomy" id="680118"/>
    <lineage>
        <taxon>Archaea</taxon>
        <taxon>Methanobacteriati</taxon>
        <taxon>Methanobacteriota</taxon>
        <taxon>Methanomada group</taxon>
        <taxon>Methanobacteria</taxon>
        <taxon>Methanobacteriales</taxon>
        <taxon>Methanobacteriaceae</taxon>
        <taxon>Methanothermobacter</taxon>
    </lineage>
</organism>
<accession>A0A328PDS0</accession>
<name>A0A328PDS0_9EURY</name>
<gene>
    <name evidence="1" type="ORF">DPC56_03185</name>
</gene>
<dbReference type="OrthoDB" id="359091at2157"/>
<sequence length="249" mass="28082">MFDGSIKIKDKSIPCTSLGTAPFAGLAYFGHRSRLYQIDLYNNPDNIQRIIKRSYDLGVRAIQLIPEPPVIKALTGAVESGLDFTIIGTIRAGRFQEDLKLLLDLDADAMLLDEEYTDKLETWELADLLNSINDLGIVCGLITAFPRNTTMKLLASDILDLFDIYMIPLNKLGYMMDFPSFLEDERRELKEMILDTGKFIMAHKVLAAGILKPDEAFKFLESVDYIDMVSIGVASIEEAEETFTLLFEY</sequence>